<protein>
    <submittedName>
        <fullName evidence="2">Uncharacterized protein</fullName>
    </submittedName>
</protein>
<feature type="compositionally biased region" description="Basic residues" evidence="1">
    <location>
        <begin position="1"/>
        <end position="10"/>
    </location>
</feature>
<feature type="region of interest" description="Disordered" evidence="1">
    <location>
        <begin position="107"/>
        <end position="380"/>
    </location>
</feature>
<organism evidence="2 3">
    <name type="scientific">Calocera cornea HHB12733</name>
    <dbReference type="NCBI Taxonomy" id="1353952"/>
    <lineage>
        <taxon>Eukaryota</taxon>
        <taxon>Fungi</taxon>
        <taxon>Dikarya</taxon>
        <taxon>Basidiomycota</taxon>
        <taxon>Agaricomycotina</taxon>
        <taxon>Dacrymycetes</taxon>
        <taxon>Dacrymycetales</taxon>
        <taxon>Dacrymycetaceae</taxon>
        <taxon>Calocera</taxon>
    </lineage>
</organism>
<feature type="compositionally biased region" description="Pro residues" evidence="1">
    <location>
        <begin position="311"/>
        <end position="322"/>
    </location>
</feature>
<dbReference type="InParanoid" id="A0A165CZ71"/>
<dbReference type="Proteomes" id="UP000076842">
    <property type="component" value="Unassembled WGS sequence"/>
</dbReference>
<reference evidence="2 3" key="1">
    <citation type="journal article" date="2016" name="Mol. Biol. Evol.">
        <title>Comparative Genomics of Early-Diverging Mushroom-Forming Fungi Provides Insights into the Origins of Lignocellulose Decay Capabilities.</title>
        <authorList>
            <person name="Nagy L.G."/>
            <person name="Riley R."/>
            <person name="Tritt A."/>
            <person name="Adam C."/>
            <person name="Daum C."/>
            <person name="Floudas D."/>
            <person name="Sun H."/>
            <person name="Yadav J.S."/>
            <person name="Pangilinan J."/>
            <person name="Larsson K.H."/>
            <person name="Matsuura K."/>
            <person name="Barry K."/>
            <person name="Labutti K."/>
            <person name="Kuo R."/>
            <person name="Ohm R.A."/>
            <person name="Bhattacharya S.S."/>
            <person name="Shirouzu T."/>
            <person name="Yoshinaga Y."/>
            <person name="Martin F.M."/>
            <person name="Grigoriev I.V."/>
            <person name="Hibbett D.S."/>
        </authorList>
    </citation>
    <scope>NUCLEOTIDE SEQUENCE [LARGE SCALE GENOMIC DNA]</scope>
    <source>
        <strain evidence="2 3">HHB12733</strain>
    </source>
</reference>
<proteinExistence type="predicted"/>
<feature type="compositionally biased region" description="Basic and acidic residues" evidence="1">
    <location>
        <begin position="143"/>
        <end position="156"/>
    </location>
</feature>
<feature type="compositionally biased region" description="Low complexity" evidence="1">
    <location>
        <begin position="259"/>
        <end position="293"/>
    </location>
</feature>
<evidence type="ECO:0000256" key="1">
    <source>
        <dbReference type="SAM" id="MobiDB-lite"/>
    </source>
</evidence>
<feature type="region of interest" description="Disordered" evidence="1">
    <location>
        <begin position="409"/>
        <end position="431"/>
    </location>
</feature>
<sequence length="431" mass="45008">MHRTAPHRPALRTEGAQRGRNTRRAVHASHPIATSGARRRASSVQLRPPERRQQDGLSSSSRSVRPAASTRRDATRRRRRGSQCIPVSFGMALVRWRDAAIIGERAVPGQRRSSVHGMSKSAGPGGQAGAPLARVMLPPGRATRGDVPEWARRTGRSDGQPPRSRSRDIHTACPAPPLAALEKEAPRQPQRIARRGGGSPVRSGSVGRVRDPSELGRLQQRYGASAPWRTPTRRGEDGTFGTPPAQDCTPSATPPALHANANANPRARARANARPNARANANANANPRANARARPPPPPKVTSPKRGHNNPPQPATARPPPARAHLPQSRVRSEPPSAGRCAGAGGRGPDSPERAGVAGSAQGPRASTLPAPAAPQPQSSWVCARHAAAAHLPPPTSLAHGLASTGLAGLSSARCPGYSERGGAASASASA</sequence>
<evidence type="ECO:0000313" key="2">
    <source>
        <dbReference type="EMBL" id="KZT51720.1"/>
    </source>
</evidence>
<name>A0A165CZ71_9BASI</name>
<accession>A0A165CZ71</accession>
<dbReference type="AlphaFoldDB" id="A0A165CZ71"/>
<gene>
    <name evidence="2" type="ORF">CALCODRAFT_121459</name>
</gene>
<dbReference type="EMBL" id="KV424094">
    <property type="protein sequence ID" value="KZT51720.1"/>
    <property type="molecule type" value="Genomic_DNA"/>
</dbReference>
<feature type="region of interest" description="Disordered" evidence="1">
    <location>
        <begin position="1"/>
        <end position="82"/>
    </location>
</feature>
<keyword evidence="3" id="KW-1185">Reference proteome</keyword>
<evidence type="ECO:0000313" key="3">
    <source>
        <dbReference type="Proteomes" id="UP000076842"/>
    </source>
</evidence>
<feature type="compositionally biased region" description="Low complexity" evidence="1">
    <location>
        <begin position="55"/>
        <end position="69"/>
    </location>
</feature>